<accession>A0A8S9IPD6</accession>
<protein>
    <submittedName>
        <fullName evidence="1">Uncharacterized protein</fullName>
    </submittedName>
</protein>
<reference evidence="1" key="1">
    <citation type="submission" date="2019-12" db="EMBL/GenBank/DDBJ databases">
        <title>Genome sequencing and annotation of Brassica cretica.</title>
        <authorList>
            <person name="Studholme D.J."/>
            <person name="Sarris P.F."/>
        </authorList>
    </citation>
    <scope>NUCLEOTIDE SEQUENCE</scope>
    <source>
        <strain evidence="1">PFS-102/07</strain>
        <tissue evidence="1">Leaf</tissue>
    </source>
</reference>
<dbReference type="AlphaFoldDB" id="A0A8S9IPD6"/>
<organism evidence="1">
    <name type="scientific">Brassica cretica</name>
    <name type="common">Mustard</name>
    <dbReference type="NCBI Taxonomy" id="69181"/>
    <lineage>
        <taxon>Eukaryota</taxon>
        <taxon>Viridiplantae</taxon>
        <taxon>Streptophyta</taxon>
        <taxon>Embryophyta</taxon>
        <taxon>Tracheophyta</taxon>
        <taxon>Spermatophyta</taxon>
        <taxon>Magnoliopsida</taxon>
        <taxon>eudicotyledons</taxon>
        <taxon>Gunneridae</taxon>
        <taxon>Pentapetalae</taxon>
        <taxon>rosids</taxon>
        <taxon>malvids</taxon>
        <taxon>Brassicales</taxon>
        <taxon>Brassicaceae</taxon>
        <taxon>Brassiceae</taxon>
        <taxon>Brassica</taxon>
    </lineage>
</organism>
<dbReference type="EMBL" id="QGKY02001015">
    <property type="protein sequence ID" value="KAF2571768.1"/>
    <property type="molecule type" value="Genomic_DNA"/>
</dbReference>
<evidence type="ECO:0000313" key="1">
    <source>
        <dbReference type="EMBL" id="KAF2571768.1"/>
    </source>
</evidence>
<sequence length="78" mass="9085">MLRGWFGLTQVKNEEPAEERVLRDPTCDPDNIIPRHEVANVHPSEHEEESNGCSCRELIVLHLLEFQERSWRRYAGSA</sequence>
<proteinExistence type="predicted"/>
<name>A0A8S9IPD6_BRACR</name>
<comment type="caution">
    <text evidence="1">The sequence shown here is derived from an EMBL/GenBank/DDBJ whole genome shotgun (WGS) entry which is preliminary data.</text>
</comment>
<gene>
    <name evidence="1" type="ORF">F2Q70_00001692</name>
</gene>